<proteinExistence type="predicted"/>
<sequence>MKILVAGATGNTGTRLMNELVARGHDTVAFGARKL</sequence>
<gene>
    <name evidence="1" type="ORF">ROLI_047420</name>
</gene>
<dbReference type="EMBL" id="CP143426">
    <property type="protein sequence ID" value="WVX51640.1"/>
    <property type="molecule type" value="Genomic_DNA"/>
</dbReference>
<organism evidence="1 2">
    <name type="scientific">Roseobacter fucihabitans</name>
    <dbReference type="NCBI Taxonomy" id="1537242"/>
    <lineage>
        <taxon>Bacteria</taxon>
        <taxon>Pseudomonadati</taxon>
        <taxon>Pseudomonadota</taxon>
        <taxon>Alphaproteobacteria</taxon>
        <taxon>Rhodobacterales</taxon>
        <taxon>Roseobacteraceae</taxon>
        <taxon>Roseobacter</taxon>
    </lineage>
</organism>
<reference evidence="1 2" key="2">
    <citation type="submission" date="2024-01" db="EMBL/GenBank/DDBJ databases">
        <title>Roseobacter fucihabitans sp. nov., isolated from the brown alga Fucus spiralis.</title>
        <authorList>
            <person name="Hahnke S."/>
            <person name="Berger M."/>
            <person name="Schlingloff A."/>
            <person name="Athale I."/>
            <person name="Neumann-Schaal M."/>
            <person name="Adenaya A."/>
            <person name="Poehlein A."/>
            <person name="Daniel R."/>
            <person name="Pertersen J."/>
            <person name="Brinkhoff T."/>
        </authorList>
    </citation>
    <scope>NUCLEOTIDE SEQUENCE [LARGE SCALE GENOMIC DNA]</scope>
    <source>
        <strain evidence="1 2">B14</strain>
        <plasmid evidence="1 2">pROLI81</plasmid>
    </source>
</reference>
<geneLocation type="plasmid" evidence="1 2">
    <name>pROLI81</name>
</geneLocation>
<keyword evidence="1" id="KW-0614">Plasmid</keyword>
<evidence type="ECO:0008006" key="3">
    <source>
        <dbReference type="Google" id="ProtNLM"/>
    </source>
</evidence>
<reference evidence="1 2" key="1">
    <citation type="submission" date="2015-07" db="EMBL/GenBank/DDBJ databases">
        <authorList>
            <person name="Voget S."/>
            <person name="Dogs M."/>
            <person name="Brinkhoff T.H."/>
            <person name="Daniel R."/>
        </authorList>
    </citation>
    <scope>NUCLEOTIDE SEQUENCE [LARGE SCALE GENOMIC DNA]</scope>
    <source>
        <strain evidence="1 2">B14</strain>
        <plasmid evidence="1 2">pROLI81</plasmid>
    </source>
</reference>
<name>A0ABZ2C2S3_9RHOB</name>
<evidence type="ECO:0000313" key="2">
    <source>
        <dbReference type="Proteomes" id="UP001318682"/>
    </source>
</evidence>
<keyword evidence="2" id="KW-1185">Reference proteome</keyword>
<evidence type="ECO:0000313" key="1">
    <source>
        <dbReference type="EMBL" id="WVX51640.1"/>
    </source>
</evidence>
<dbReference type="SUPFAM" id="SSF51735">
    <property type="entry name" value="NAD(P)-binding Rossmann-fold domains"/>
    <property type="match status" value="1"/>
</dbReference>
<dbReference type="InterPro" id="IPR036291">
    <property type="entry name" value="NAD(P)-bd_dom_sf"/>
</dbReference>
<protein>
    <recommendedName>
        <fullName evidence="3">NAD(P)-binding domain-containing protein</fullName>
    </recommendedName>
</protein>
<accession>A0ABZ2C2S3</accession>
<dbReference type="Gene3D" id="3.40.50.720">
    <property type="entry name" value="NAD(P)-binding Rossmann-like Domain"/>
    <property type="match status" value="1"/>
</dbReference>
<dbReference type="Proteomes" id="UP001318682">
    <property type="component" value="Plasmid pROLI81"/>
</dbReference>